<evidence type="ECO:0000313" key="1">
    <source>
        <dbReference type="EMBL" id="THU88492.1"/>
    </source>
</evidence>
<evidence type="ECO:0008006" key="3">
    <source>
        <dbReference type="Google" id="ProtNLM"/>
    </source>
</evidence>
<organism evidence="1 2">
    <name type="scientific">Dendrothele bispora (strain CBS 962.96)</name>
    <dbReference type="NCBI Taxonomy" id="1314807"/>
    <lineage>
        <taxon>Eukaryota</taxon>
        <taxon>Fungi</taxon>
        <taxon>Dikarya</taxon>
        <taxon>Basidiomycota</taxon>
        <taxon>Agaricomycotina</taxon>
        <taxon>Agaricomycetes</taxon>
        <taxon>Agaricomycetidae</taxon>
        <taxon>Agaricales</taxon>
        <taxon>Agaricales incertae sedis</taxon>
        <taxon>Dendrothele</taxon>
    </lineage>
</organism>
<keyword evidence="2" id="KW-1185">Reference proteome</keyword>
<dbReference type="Proteomes" id="UP000297245">
    <property type="component" value="Unassembled WGS sequence"/>
</dbReference>
<name>A0A4S8LHD4_DENBC</name>
<evidence type="ECO:0000313" key="2">
    <source>
        <dbReference type="Proteomes" id="UP000297245"/>
    </source>
</evidence>
<protein>
    <recommendedName>
        <fullName evidence="3">Protein kinase domain-containing protein</fullName>
    </recommendedName>
</protein>
<sequence length="204" mass="23489">MLLGFKNEDTSCDLDTNQTGNLLGLMERNAVGSIMKTVIEPRSEAGHFIDELRTSDELMVMIKKVQVPDPTSPTRESQMNQLDIKHDNRVMVDSSPLYRRLMHPTEPRRSDDWRSRGSPRSITRHPVKYYFIDFDLCRRYDPQTGPARELPGYGGDRPVPGFVSHTEEPRDPFAIDVYRLGNFIRRFLMSSQQVFDVGNLNTEP</sequence>
<reference evidence="1 2" key="1">
    <citation type="journal article" date="2019" name="Nat. Ecol. Evol.">
        <title>Megaphylogeny resolves global patterns of mushroom evolution.</title>
        <authorList>
            <person name="Varga T."/>
            <person name="Krizsan K."/>
            <person name="Foldi C."/>
            <person name="Dima B."/>
            <person name="Sanchez-Garcia M."/>
            <person name="Sanchez-Ramirez S."/>
            <person name="Szollosi G.J."/>
            <person name="Szarkandi J.G."/>
            <person name="Papp V."/>
            <person name="Albert L."/>
            <person name="Andreopoulos W."/>
            <person name="Angelini C."/>
            <person name="Antonin V."/>
            <person name="Barry K.W."/>
            <person name="Bougher N.L."/>
            <person name="Buchanan P."/>
            <person name="Buyck B."/>
            <person name="Bense V."/>
            <person name="Catcheside P."/>
            <person name="Chovatia M."/>
            <person name="Cooper J."/>
            <person name="Damon W."/>
            <person name="Desjardin D."/>
            <person name="Finy P."/>
            <person name="Geml J."/>
            <person name="Haridas S."/>
            <person name="Hughes K."/>
            <person name="Justo A."/>
            <person name="Karasinski D."/>
            <person name="Kautmanova I."/>
            <person name="Kiss B."/>
            <person name="Kocsube S."/>
            <person name="Kotiranta H."/>
            <person name="LaButti K.M."/>
            <person name="Lechner B.E."/>
            <person name="Liimatainen K."/>
            <person name="Lipzen A."/>
            <person name="Lukacs Z."/>
            <person name="Mihaltcheva S."/>
            <person name="Morgado L.N."/>
            <person name="Niskanen T."/>
            <person name="Noordeloos M.E."/>
            <person name="Ohm R.A."/>
            <person name="Ortiz-Santana B."/>
            <person name="Ovrebo C."/>
            <person name="Racz N."/>
            <person name="Riley R."/>
            <person name="Savchenko A."/>
            <person name="Shiryaev A."/>
            <person name="Soop K."/>
            <person name="Spirin V."/>
            <person name="Szebenyi C."/>
            <person name="Tomsovsky M."/>
            <person name="Tulloss R.E."/>
            <person name="Uehling J."/>
            <person name="Grigoriev I.V."/>
            <person name="Vagvolgyi C."/>
            <person name="Papp T."/>
            <person name="Martin F.M."/>
            <person name="Miettinen O."/>
            <person name="Hibbett D.S."/>
            <person name="Nagy L.G."/>
        </authorList>
    </citation>
    <scope>NUCLEOTIDE SEQUENCE [LARGE SCALE GENOMIC DNA]</scope>
    <source>
        <strain evidence="1 2">CBS 962.96</strain>
    </source>
</reference>
<accession>A0A4S8LHD4</accession>
<dbReference type="OrthoDB" id="5987198at2759"/>
<dbReference type="AlphaFoldDB" id="A0A4S8LHD4"/>
<gene>
    <name evidence="1" type="ORF">K435DRAFT_866252</name>
</gene>
<proteinExistence type="predicted"/>
<dbReference type="EMBL" id="ML179408">
    <property type="protein sequence ID" value="THU88492.1"/>
    <property type="molecule type" value="Genomic_DNA"/>
</dbReference>